<evidence type="ECO:0000313" key="4">
    <source>
        <dbReference type="EMBL" id="QJD84491.1"/>
    </source>
</evidence>
<dbReference type="Pfam" id="PF00480">
    <property type="entry name" value="ROK"/>
    <property type="match status" value="1"/>
</dbReference>
<dbReference type="KEGG" id="cheb:HH215_15785"/>
<sequence length="398" mass="43265">MRIKGNLQLMKEINTAMIMNLLHRSGRITRAELTKMTKLSATTVSVLIEQLMAKNFVEEVGEKPSSGAGRRAISLQINKNGGYVIGISIGNQSLICAVMNLHGQCITEMKTTIAIGNDSLAEQINAALKDCMNQVESLNAELIMGIGISTPGIIDENEETVLYSSFLKLSNFNLRKQISEVFPNVPVRIVNDSNAAAFAEHYFGAGKDKSSLLYLTINEGIGAGIILNSQIHSGYNGAAGEIGHIPVDPNGKICNCGQIGCVETVLTSPFILNKCQFLAKEQGLAIPESFDEVIARYEEGESWLEPVFDHIISVTRLTIASTVNFISPEVVVLEGWMNRSAKLTEKLRAALESFPFPFKFTRERVLQASFGEKGALYGSATLMLQKIFSASVLDSHGG</sequence>
<dbReference type="AlphaFoldDB" id="A0A7Z2VJP6"/>
<evidence type="ECO:0000256" key="3">
    <source>
        <dbReference type="ARBA" id="ARBA00022629"/>
    </source>
</evidence>
<dbReference type="InterPro" id="IPR036388">
    <property type="entry name" value="WH-like_DNA-bd_sf"/>
</dbReference>
<reference evidence="4 5" key="1">
    <citation type="submission" date="2020-04" db="EMBL/GenBank/DDBJ databases">
        <title>Genome sequencing of novel species.</title>
        <authorList>
            <person name="Heo J."/>
            <person name="Kim S.-J."/>
            <person name="Kim J.-S."/>
            <person name="Hong S.-B."/>
            <person name="Kwon S.-W."/>
        </authorList>
    </citation>
    <scope>NUCLEOTIDE SEQUENCE [LARGE SCALE GENOMIC DNA]</scope>
    <source>
        <strain evidence="4 5">MFER-1</strain>
    </source>
</reference>
<accession>A0A7Z2VJP6</accession>
<dbReference type="SUPFAM" id="SSF53067">
    <property type="entry name" value="Actin-like ATPase domain"/>
    <property type="match status" value="1"/>
</dbReference>
<dbReference type="Gene3D" id="3.30.420.40">
    <property type="match status" value="2"/>
</dbReference>
<keyword evidence="3" id="KW-0119">Carbohydrate metabolism</keyword>
<dbReference type="PANTHER" id="PTHR18964:SF149">
    <property type="entry name" value="BIFUNCTIONAL UDP-N-ACETYLGLUCOSAMINE 2-EPIMERASE_N-ACETYLMANNOSAMINE KINASE"/>
    <property type="match status" value="1"/>
</dbReference>
<keyword evidence="5" id="KW-1185">Reference proteome</keyword>
<dbReference type="GO" id="GO:0042732">
    <property type="term" value="P:D-xylose metabolic process"/>
    <property type="evidence" value="ECO:0007669"/>
    <property type="project" value="UniProtKB-KW"/>
</dbReference>
<comment type="similarity">
    <text evidence="2">Belongs to the ROK (NagC/XylR) family.</text>
</comment>
<protein>
    <submittedName>
        <fullName evidence="4">ROK family transcriptional regulator</fullName>
    </submittedName>
</protein>
<comment type="function">
    <text evidence="1">Transcriptional repressor of xylose-utilizing enzymes.</text>
</comment>
<dbReference type="PANTHER" id="PTHR18964">
    <property type="entry name" value="ROK (REPRESSOR, ORF, KINASE) FAMILY"/>
    <property type="match status" value="1"/>
</dbReference>
<evidence type="ECO:0000256" key="2">
    <source>
        <dbReference type="ARBA" id="ARBA00006479"/>
    </source>
</evidence>
<dbReference type="RefSeq" id="WP_169280774.1">
    <property type="nucleotide sequence ID" value="NZ_CP051680.1"/>
</dbReference>
<proteinExistence type="inferred from homology"/>
<dbReference type="Pfam" id="PF13412">
    <property type="entry name" value="HTH_24"/>
    <property type="match status" value="1"/>
</dbReference>
<keyword evidence="3" id="KW-0859">Xylose metabolism</keyword>
<dbReference type="InterPro" id="IPR036390">
    <property type="entry name" value="WH_DNA-bd_sf"/>
</dbReference>
<dbReference type="EMBL" id="CP051680">
    <property type="protein sequence ID" value="QJD84491.1"/>
    <property type="molecule type" value="Genomic_DNA"/>
</dbReference>
<dbReference type="InterPro" id="IPR043129">
    <property type="entry name" value="ATPase_NBD"/>
</dbReference>
<gene>
    <name evidence="4" type="ORF">HH215_15785</name>
</gene>
<dbReference type="InterPro" id="IPR000600">
    <property type="entry name" value="ROK"/>
</dbReference>
<dbReference type="InterPro" id="IPR049874">
    <property type="entry name" value="ROK_cs"/>
</dbReference>
<dbReference type="PROSITE" id="PS01125">
    <property type="entry name" value="ROK"/>
    <property type="match status" value="1"/>
</dbReference>
<name>A0A7Z2VJP6_9BACL</name>
<organism evidence="4 5">
    <name type="scientific">Cohnella herbarum</name>
    <dbReference type="NCBI Taxonomy" id="2728023"/>
    <lineage>
        <taxon>Bacteria</taxon>
        <taxon>Bacillati</taxon>
        <taxon>Bacillota</taxon>
        <taxon>Bacilli</taxon>
        <taxon>Bacillales</taxon>
        <taxon>Paenibacillaceae</taxon>
        <taxon>Cohnella</taxon>
    </lineage>
</organism>
<dbReference type="SUPFAM" id="SSF46785">
    <property type="entry name" value="Winged helix' DNA-binding domain"/>
    <property type="match status" value="1"/>
</dbReference>
<dbReference type="Proteomes" id="UP000502248">
    <property type="component" value="Chromosome"/>
</dbReference>
<dbReference type="Gene3D" id="1.10.10.10">
    <property type="entry name" value="Winged helix-like DNA-binding domain superfamily/Winged helix DNA-binding domain"/>
    <property type="match status" value="1"/>
</dbReference>
<evidence type="ECO:0000256" key="1">
    <source>
        <dbReference type="ARBA" id="ARBA00002486"/>
    </source>
</evidence>
<evidence type="ECO:0000313" key="5">
    <source>
        <dbReference type="Proteomes" id="UP000502248"/>
    </source>
</evidence>